<dbReference type="AlphaFoldDB" id="A0AAX6ML17"/>
<keyword evidence="4" id="KW-1185">Reference proteome</keyword>
<accession>A0AAX6ML17</accession>
<dbReference type="EMBL" id="JBANMG010000005">
    <property type="protein sequence ID" value="KAK6953143.1"/>
    <property type="molecule type" value="Genomic_DNA"/>
</dbReference>
<protein>
    <submittedName>
        <fullName evidence="3">Uncharacterized protein</fullName>
    </submittedName>
</protein>
<feature type="region of interest" description="Disordered" evidence="1">
    <location>
        <begin position="111"/>
        <end position="161"/>
    </location>
</feature>
<evidence type="ECO:0000313" key="3">
    <source>
        <dbReference type="EMBL" id="KAK6953143.1"/>
    </source>
</evidence>
<gene>
    <name evidence="3" type="ORF">Daesc_005443</name>
</gene>
<proteinExistence type="predicted"/>
<keyword evidence="2" id="KW-1133">Transmembrane helix</keyword>
<organism evidence="3 4">
    <name type="scientific">Daldinia eschscholtzii</name>
    <dbReference type="NCBI Taxonomy" id="292717"/>
    <lineage>
        <taxon>Eukaryota</taxon>
        <taxon>Fungi</taxon>
        <taxon>Dikarya</taxon>
        <taxon>Ascomycota</taxon>
        <taxon>Pezizomycotina</taxon>
        <taxon>Sordariomycetes</taxon>
        <taxon>Xylariomycetidae</taxon>
        <taxon>Xylariales</taxon>
        <taxon>Hypoxylaceae</taxon>
        <taxon>Daldinia</taxon>
    </lineage>
</organism>
<evidence type="ECO:0000256" key="2">
    <source>
        <dbReference type="SAM" id="Phobius"/>
    </source>
</evidence>
<feature type="region of interest" description="Disordered" evidence="1">
    <location>
        <begin position="193"/>
        <end position="220"/>
    </location>
</feature>
<dbReference type="Proteomes" id="UP001369815">
    <property type="component" value="Unassembled WGS sequence"/>
</dbReference>
<feature type="transmembrane region" description="Helical" evidence="2">
    <location>
        <begin position="48"/>
        <end position="66"/>
    </location>
</feature>
<keyword evidence="2" id="KW-0812">Transmembrane</keyword>
<sequence>MRSQTDHDITYQGSDAEDQLSAVLHRTIQYGTHLQNSLDDIKDNTKRLFWWTSILVTICLGLFLLAQLIRLRKELTTLVQYQELFRRMWEEDREIELERVEEQRREKQLEERRKQARYVARSRASSTDPPRDIQRRTRIGSPRRERAAEEPYAATSPYQRLSPFGSQVDAALDTAPLQGADRDEWVRRVASMTQGLRRDYYGNQSQGEEEGDDGGDSIYS</sequence>
<reference evidence="3 4" key="1">
    <citation type="journal article" date="2024" name="Front Chem Biol">
        <title>Unveiling the potential of Daldinia eschscholtzii MFLUCC 19-0629 through bioactivity and bioinformatics studies for enhanced sustainable agriculture production.</title>
        <authorList>
            <person name="Brooks S."/>
            <person name="Weaver J.A."/>
            <person name="Klomchit A."/>
            <person name="Alharthi S.A."/>
            <person name="Onlamun T."/>
            <person name="Nurani R."/>
            <person name="Vong T.K."/>
            <person name="Alberti F."/>
            <person name="Greco C."/>
        </authorList>
    </citation>
    <scope>NUCLEOTIDE SEQUENCE [LARGE SCALE GENOMIC DNA]</scope>
    <source>
        <strain evidence="3">MFLUCC 19-0629</strain>
    </source>
</reference>
<comment type="caution">
    <text evidence="3">The sequence shown here is derived from an EMBL/GenBank/DDBJ whole genome shotgun (WGS) entry which is preliminary data.</text>
</comment>
<keyword evidence="2" id="KW-0472">Membrane</keyword>
<feature type="compositionally biased region" description="Acidic residues" evidence="1">
    <location>
        <begin position="207"/>
        <end position="220"/>
    </location>
</feature>
<evidence type="ECO:0000313" key="4">
    <source>
        <dbReference type="Proteomes" id="UP001369815"/>
    </source>
</evidence>
<name>A0AAX6ML17_9PEZI</name>
<evidence type="ECO:0000256" key="1">
    <source>
        <dbReference type="SAM" id="MobiDB-lite"/>
    </source>
</evidence>